<feature type="chain" id="PRO_5042162833" evidence="1">
    <location>
        <begin position="19"/>
        <end position="246"/>
    </location>
</feature>
<organism evidence="2 3">
    <name type="scientific">Mesorhabditis belari</name>
    <dbReference type="NCBI Taxonomy" id="2138241"/>
    <lineage>
        <taxon>Eukaryota</taxon>
        <taxon>Metazoa</taxon>
        <taxon>Ecdysozoa</taxon>
        <taxon>Nematoda</taxon>
        <taxon>Chromadorea</taxon>
        <taxon>Rhabditida</taxon>
        <taxon>Rhabditina</taxon>
        <taxon>Rhabditomorpha</taxon>
        <taxon>Rhabditoidea</taxon>
        <taxon>Rhabditidae</taxon>
        <taxon>Mesorhabditinae</taxon>
        <taxon>Mesorhabditis</taxon>
    </lineage>
</organism>
<evidence type="ECO:0000313" key="2">
    <source>
        <dbReference type="Proteomes" id="UP000887575"/>
    </source>
</evidence>
<keyword evidence="2" id="KW-1185">Reference proteome</keyword>
<keyword evidence="1" id="KW-0732">Signal</keyword>
<dbReference type="AlphaFoldDB" id="A0AAF3EUR9"/>
<proteinExistence type="predicted"/>
<protein>
    <submittedName>
        <fullName evidence="3">Uncharacterized protein</fullName>
    </submittedName>
</protein>
<reference evidence="3" key="1">
    <citation type="submission" date="2024-02" db="UniProtKB">
        <authorList>
            <consortium name="WormBaseParasite"/>
        </authorList>
    </citation>
    <scope>IDENTIFICATION</scope>
</reference>
<sequence>MILFSLIIVFNFIDFLLANTLADQLCKSNSESLFCQRRSSRRLDTVRSKQKVRVYGVQLSKIDEEYLRIARETHDDPSCPIHKEEYDNVCFTIPPVQVLIETKAFCDAFVEMCNDMLKTNLFTRIKGFRIDFTKYCKRYKARFQFVCPDPLRFHSYAEDAVDFCIRYQERCPEVEVPSAPILFKEKHDHIYVREIKQFCDKLANFAANYCTNPDILKVPKYQFPCGLYKYQCVDIYKEVIYGWGKK</sequence>
<evidence type="ECO:0000313" key="3">
    <source>
        <dbReference type="WBParaSite" id="MBELARI_LOCUS17931"/>
    </source>
</evidence>
<name>A0AAF3EUR9_9BILA</name>
<dbReference type="WBParaSite" id="MBELARI_LOCUS17931">
    <property type="protein sequence ID" value="MBELARI_LOCUS17931"/>
    <property type="gene ID" value="MBELARI_LOCUS17931"/>
</dbReference>
<accession>A0AAF3EUR9</accession>
<evidence type="ECO:0000256" key="1">
    <source>
        <dbReference type="SAM" id="SignalP"/>
    </source>
</evidence>
<feature type="signal peptide" evidence="1">
    <location>
        <begin position="1"/>
        <end position="18"/>
    </location>
</feature>
<dbReference type="Proteomes" id="UP000887575">
    <property type="component" value="Unassembled WGS sequence"/>
</dbReference>